<dbReference type="InterPro" id="IPR012337">
    <property type="entry name" value="RNaseH-like_sf"/>
</dbReference>
<evidence type="ECO:0000313" key="3">
    <source>
        <dbReference type="EMBL" id="WOL04221.1"/>
    </source>
</evidence>
<name>A0AAQ3Q9G5_9LILI</name>
<dbReference type="InterPro" id="IPR044730">
    <property type="entry name" value="RNase_H-like_dom_plant"/>
</dbReference>
<reference evidence="3 4" key="1">
    <citation type="submission" date="2023-10" db="EMBL/GenBank/DDBJ databases">
        <title>Chromosome-scale genome assembly provides insights into flower coloration mechanisms of Canna indica.</title>
        <authorList>
            <person name="Li C."/>
        </authorList>
    </citation>
    <scope>NUCLEOTIDE SEQUENCE [LARGE SCALE GENOMIC DNA]</scope>
    <source>
        <tissue evidence="3">Flower</tissue>
    </source>
</reference>
<protein>
    <submittedName>
        <fullName evidence="3">Uncharacterized protein</fullName>
    </submittedName>
</protein>
<dbReference type="GO" id="GO:0003676">
    <property type="term" value="F:nucleic acid binding"/>
    <property type="evidence" value="ECO:0007669"/>
    <property type="project" value="InterPro"/>
</dbReference>
<keyword evidence="4" id="KW-1185">Reference proteome</keyword>
<dbReference type="InterPro" id="IPR036397">
    <property type="entry name" value="RNaseH_sf"/>
</dbReference>
<accession>A0AAQ3Q9G5</accession>
<dbReference type="EMBL" id="CP136893">
    <property type="protein sequence ID" value="WOL04221.1"/>
    <property type="molecule type" value="Genomic_DNA"/>
</dbReference>
<dbReference type="AlphaFoldDB" id="A0AAQ3Q9G5"/>
<evidence type="ECO:0000259" key="2">
    <source>
        <dbReference type="Pfam" id="PF13966"/>
    </source>
</evidence>
<dbReference type="SUPFAM" id="SSF53098">
    <property type="entry name" value="Ribonuclease H-like"/>
    <property type="match status" value="1"/>
</dbReference>
<dbReference type="InterPro" id="IPR002156">
    <property type="entry name" value="RNaseH_domain"/>
</dbReference>
<dbReference type="InterPro" id="IPR053151">
    <property type="entry name" value="RNase_H-like"/>
</dbReference>
<dbReference type="CDD" id="cd06222">
    <property type="entry name" value="RNase_H_like"/>
    <property type="match status" value="1"/>
</dbReference>
<dbReference type="PANTHER" id="PTHR47723:SF19">
    <property type="entry name" value="POLYNUCLEOTIDYL TRANSFERASE, RIBONUCLEASE H-LIKE SUPERFAMILY PROTEIN"/>
    <property type="match status" value="1"/>
</dbReference>
<evidence type="ECO:0000259" key="1">
    <source>
        <dbReference type="Pfam" id="PF13456"/>
    </source>
</evidence>
<proteinExistence type="predicted"/>
<dbReference type="Gene3D" id="3.30.420.10">
    <property type="entry name" value="Ribonuclease H-like superfamily/Ribonuclease H"/>
    <property type="match status" value="1"/>
</dbReference>
<dbReference type="Pfam" id="PF13966">
    <property type="entry name" value="zf-RVT"/>
    <property type="match status" value="1"/>
</dbReference>
<dbReference type="Proteomes" id="UP001327560">
    <property type="component" value="Chromosome 4"/>
</dbReference>
<evidence type="ECO:0000313" key="4">
    <source>
        <dbReference type="Proteomes" id="UP001327560"/>
    </source>
</evidence>
<feature type="domain" description="RNase H type-1" evidence="1">
    <location>
        <begin position="227"/>
        <end position="346"/>
    </location>
</feature>
<sequence>MNLFGGIQLSNICGIYIPKHEAMDRWIWNKNDTGTLSCKSAYNFIKEKQGNSAPLGMNCIPKIKTFAWKLIWKRIPTSSYFAKFNGGDINKCPVCMNGEDSQNHLFFYCSFAISYWNTVENVFGINFEQFSEWKEGNWMLEGKKYGKEDGNKLNGFIGDSLWHLWKNRNRVFFDKKRFGVNTILSKAFADVSSPPKWVSDKEDKTVRMHGDLVSVFPIDKEQVGIYCDAAWFNNLENAGLGVLIKNHEGKSIAEFSSSKILSSALNAELWAIWKGLLLAKDLNIEGAAVYSDCQTAIKILKRLLNDPWFLNELVNGIWRIAELMGIKDWYHLRREKNKPADSLAKLGMQGVEFLNVFLQIIV</sequence>
<feature type="domain" description="Reverse transcriptase zinc-binding" evidence="2">
    <location>
        <begin position="37"/>
        <end position="116"/>
    </location>
</feature>
<dbReference type="GO" id="GO:0004523">
    <property type="term" value="F:RNA-DNA hybrid ribonuclease activity"/>
    <property type="evidence" value="ECO:0007669"/>
    <property type="project" value="InterPro"/>
</dbReference>
<dbReference type="Pfam" id="PF13456">
    <property type="entry name" value="RVT_3"/>
    <property type="match status" value="1"/>
</dbReference>
<dbReference type="PANTHER" id="PTHR47723">
    <property type="entry name" value="OS05G0353850 PROTEIN"/>
    <property type="match status" value="1"/>
</dbReference>
<dbReference type="InterPro" id="IPR026960">
    <property type="entry name" value="RVT-Znf"/>
</dbReference>
<organism evidence="3 4">
    <name type="scientific">Canna indica</name>
    <name type="common">Indian-shot</name>
    <dbReference type="NCBI Taxonomy" id="4628"/>
    <lineage>
        <taxon>Eukaryota</taxon>
        <taxon>Viridiplantae</taxon>
        <taxon>Streptophyta</taxon>
        <taxon>Embryophyta</taxon>
        <taxon>Tracheophyta</taxon>
        <taxon>Spermatophyta</taxon>
        <taxon>Magnoliopsida</taxon>
        <taxon>Liliopsida</taxon>
        <taxon>Zingiberales</taxon>
        <taxon>Cannaceae</taxon>
        <taxon>Canna</taxon>
    </lineage>
</organism>
<gene>
    <name evidence="3" type="ORF">Cni_G12942</name>
</gene>